<keyword evidence="4 5" id="KW-0472">Membrane</keyword>
<dbReference type="eggNOG" id="COG3671">
    <property type="taxonomic scope" value="Bacteria"/>
</dbReference>
<comment type="caution">
    <text evidence="6">The sequence shown here is derived from an EMBL/GenBank/DDBJ whole genome shotgun (WGS) entry which is preliminary data.</text>
</comment>
<evidence type="ECO:0000256" key="1">
    <source>
        <dbReference type="ARBA" id="ARBA00004141"/>
    </source>
</evidence>
<organism evidence="6 7">
    <name type="scientific">Hyphomonas oceanitis SCH89</name>
    <dbReference type="NCBI Taxonomy" id="1280953"/>
    <lineage>
        <taxon>Bacteria</taxon>
        <taxon>Pseudomonadati</taxon>
        <taxon>Pseudomonadota</taxon>
        <taxon>Alphaproteobacteria</taxon>
        <taxon>Hyphomonadales</taxon>
        <taxon>Hyphomonadaceae</taxon>
        <taxon>Hyphomonas</taxon>
    </lineage>
</organism>
<keyword evidence="3 5" id="KW-1133">Transmembrane helix</keyword>
<comment type="subcellular location">
    <subcellularLocation>
        <location evidence="1">Membrane</location>
        <topology evidence="1">Multi-pass membrane protein</topology>
    </subcellularLocation>
</comment>
<keyword evidence="7" id="KW-1185">Reference proteome</keyword>
<dbReference type="Proteomes" id="UP000024942">
    <property type="component" value="Unassembled WGS sequence"/>
</dbReference>
<gene>
    <name evidence="6" type="ORF">HOC_02828</name>
</gene>
<dbReference type="RefSeq" id="WP_035535791.1">
    <property type="nucleotide sequence ID" value="NZ_ARYL01000003.1"/>
</dbReference>
<protein>
    <recommendedName>
        <fullName evidence="8">Transmembrane protein</fullName>
    </recommendedName>
</protein>
<dbReference type="EMBL" id="ARYL01000003">
    <property type="protein sequence ID" value="KDA03775.1"/>
    <property type="molecule type" value="Genomic_DNA"/>
</dbReference>
<evidence type="ECO:0000313" key="6">
    <source>
        <dbReference type="EMBL" id="KDA03775.1"/>
    </source>
</evidence>
<reference evidence="6 7" key="1">
    <citation type="journal article" date="2014" name="Antonie Van Leeuwenhoek">
        <title>Hyphomonas beringensis sp. nov. and Hyphomonas chukchiensis sp. nov., isolated from surface seawater of the Bering Sea and Chukchi Sea.</title>
        <authorList>
            <person name="Li C."/>
            <person name="Lai Q."/>
            <person name="Li G."/>
            <person name="Dong C."/>
            <person name="Wang J."/>
            <person name="Liao Y."/>
            <person name="Shao Z."/>
        </authorList>
    </citation>
    <scope>NUCLEOTIDE SEQUENCE [LARGE SCALE GENOMIC DNA]</scope>
    <source>
        <strain evidence="6 7">SCH89</strain>
    </source>
</reference>
<keyword evidence="2 5" id="KW-0812">Transmembrane</keyword>
<feature type="transmembrane region" description="Helical" evidence="5">
    <location>
        <begin position="21"/>
        <end position="42"/>
    </location>
</feature>
<name>A0A059GB25_9PROT</name>
<evidence type="ECO:0000256" key="3">
    <source>
        <dbReference type="ARBA" id="ARBA00022989"/>
    </source>
</evidence>
<evidence type="ECO:0008006" key="8">
    <source>
        <dbReference type="Google" id="ProtNLM"/>
    </source>
</evidence>
<sequence>MTDSNQISVDPNTKGNANLIYILYLVGIVIGVTPIIGVIMAYIGKGQGDPVLESHYNNQINIFWKALLYSVIGAVLTMVLIGILILLATLVWYIVRCIKGMQALSAGQPIENPGSWMF</sequence>
<dbReference type="InterPro" id="IPR019109">
    <property type="entry name" value="MamF_MmsF"/>
</dbReference>
<proteinExistence type="predicted"/>
<evidence type="ECO:0000256" key="4">
    <source>
        <dbReference type="ARBA" id="ARBA00023136"/>
    </source>
</evidence>
<evidence type="ECO:0000256" key="2">
    <source>
        <dbReference type="ARBA" id="ARBA00022692"/>
    </source>
</evidence>
<dbReference type="PATRIC" id="fig|1280953.3.peg.571"/>
<evidence type="ECO:0000256" key="5">
    <source>
        <dbReference type="SAM" id="Phobius"/>
    </source>
</evidence>
<dbReference type="AlphaFoldDB" id="A0A059GB25"/>
<dbReference type="OrthoDB" id="5405464at2"/>
<feature type="transmembrane region" description="Helical" evidence="5">
    <location>
        <begin position="62"/>
        <end position="95"/>
    </location>
</feature>
<accession>A0A059GB25</accession>
<evidence type="ECO:0000313" key="7">
    <source>
        <dbReference type="Proteomes" id="UP000024942"/>
    </source>
</evidence>
<dbReference type="Pfam" id="PF09685">
    <property type="entry name" value="MamF_MmsF"/>
    <property type="match status" value="1"/>
</dbReference>